<evidence type="ECO:0000259" key="3">
    <source>
        <dbReference type="Pfam" id="PF12010"/>
    </source>
</evidence>
<keyword evidence="5" id="KW-1185">Reference proteome</keyword>
<reference evidence="5" key="1">
    <citation type="journal article" date="2019" name="Int. J. Syst. Evol. Microbiol.">
        <title>The Global Catalogue of Microorganisms (GCM) 10K type strain sequencing project: providing services to taxonomists for standard genome sequencing and annotation.</title>
        <authorList>
            <consortium name="The Broad Institute Genomics Platform"/>
            <consortium name="The Broad Institute Genome Sequencing Center for Infectious Disease"/>
            <person name="Wu L."/>
            <person name="Ma J."/>
        </authorList>
    </citation>
    <scope>NUCLEOTIDE SEQUENCE [LARGE SCALE GENOMIC DNA]</scope>
    <source>
        <strain evidence="5">CGMCC 1.18575</strain>
    </source>
</reference>
<organism evidence="4 5">
    <name type="scientific">Cohnella soli</name>
    <dbReference type="NCBI Taxonomy" id="425005"/>
    <lineage>
        <taxon>Bacteria</taxon>
        <taxon>Bacillati</taxon>
        <taxon>Bacillota</taxon>
        <taxon>Bacilli</taxon>
        <taxon>Bacillales</taxon>
        <taxon>Paenibacillaceae</taxon>
        <taxon>Cohnella</taxon>
    </lineage>
</organism>
<evidence type="ECO:0000313" key="4">
    <source>
        <dbReference type="EMBL" id="MFC5403406.1"/>
    </source>
</evidence>
<feature type="chain" id="PRO_5046910816" evidence="2">
    <location>
        <begin position="34"/>
        <end position="531"/>
    </location>
</feature>
<dbReference type="EMBL" id="JBHSMI010000023">
    <property type="protein sequence ID" value="MFC5403406.1"/>
    <property type="molecule type" value="Genomic_DNA"/>
</dbReference>
<accession>A0ABW0HQ96</accession>
<dbReference type="Pfam" id="PF12010">
    <property type="entry name" value="DUF3502"/>
    <property type="match status" value="1"/>
</dbReference>
<dbReference type="Gene3D" id="3.40.190.10">
    <property type="entry name" value="Periplasmic binding protein-like II"/>
    <property type="match status" value="1"/>
</dbReference>
<dbReference type="PANTHER" id="PTHR43649">
    <property type="entry name" value="ARABINOSE-BINDING PROTEIN-RELATED"/>
    <property type="match status" value="1"/>
</dbReference>
<dbReference type="InterPro" id="IPR050490">
    <property type="entry name" value="Bact_solute-bd_prot1"/>
</dbReference>
<dbReference type="Pfam" id="PF01547">
    <property type="entry name" value="SBP_bac_1"/>
    <property type="match status" value="1"/>
</dbReference>
<sequence>MNQRGKTWQQNSAIRRKGSAALLSVMAFMLVFATACSSENNESSGSTAASSDSPSSSASASAPASEKPAEPPVELKAFFPGDKPTDFETVMDAVNKKLVADGIGATLNIQFIGWNDYGNTTTLKTSAGEEFDMFLDAPWLHISQMISSNAIIPLDDLVAKAPELQSSIPQPMWDSNKFGGKIYGIPLGISQGIIGGFLIRKDLREKYGLPPITNVDELETFLYKVKEKEKGIVPFATDGRYADGLVGLFNSKTNGDNQALTMGMDVFYNGDKNGNIYPIYERPGFEETLKKLNRFFKDGILEKNLAQQENSTALFNQGKVASIPYSGDGVEGLKFADALKVSGVQLEVAIMNENQTHYSDFKQWNFLCVPSASKHADKVIAVMNWLSIRENHDLLEYGIEGKHWTPIGDDQYKVVEGSQYSFPGYVLTWRPNLVRTPDNMIPDDLKWFKFTRDSNNFQLSPFAGFTPNTDAFKTEYAQISPIKDEVLKPLGAGVLNADKGLNELKDRFKKAGNDKILPELQKQFADFKAGK</sequence>
<dbReference type="InterPro" id="IPR022627">
    <property type="entry name" value="DUF3502"/>
</dbReference>
<feature type="signal peptide" evidence="2">
    <location>
        <begin position="1"/>
        <end position="33"/>
    </location>
</feature>
<feature type="region of interest" description="Disordered" evidence="1">
    <location>
        <begin position="41"/>
        <end position="74"/>
    </location>
</feature>
<proteinExistence type="predicted"/>
<dbReference type="RefSeq" id="WP_378132727.1">
    <property type="nucleotide sequence ID" value="NZ_JBHSMI010000023.1"/>
</dbReference>
<evidence type="ECO:0000256" key="2">
    <source>
        <dbReference type="SAM" id="SignalP"/>
    </source>
</evidence>
<comment type="caution">
    <text evidence="4">The sequence shown here is derived from an EMBL/GenBank/DDBJ whole genome shotgun (WGS) entry which is preliminary data.</text>
</comment>
<feature type="compositionally biased region" description="Low complexity" evidence="1">
    <location>
        <begin position="41"/>
        <end position="66"/>
    </location>
</feature>
<dbReference type="SUPFAM" id="SSF53850">
    <property type="entry name" value="Periplasmic binding protein-like II"/>
    <property type="match status" value="1"/>
</dbReference>
<evidence type="ECO:0000313" key="5">
    <source>
        <dbReference type="Proteomes" id="UP001596113"/>
    </source>
</evidence>
<gene>
    <name evidence="4" type="ORF">ACFPOF_11755</name>
</gene>
<feature type="domain" description="DUF3502" evidence="3">
    <location>
        <begin position="461"/>
        <end position="529"/>
    </location>
</feature>
<dbReference type="PANTHER" id="PTHR43649:SF17">
    <property type="entry name" value="ABC TRANSPORTER SOLUTE BINDING PROTEIN-SUGAR TRANSPORT"/>
    <property type="match status" value="1"/>
</dbReference>
<protein>
    <submittedName>
        <fullName evidence="4">Extracellular solute-binding protein</fullName>
    </submittedName>
</protein>
<dbReference type="Proteomes" id="UP001596113">
    <property type="component" value="Unassembled WGS sequence"/>
</dbReference>
<keyword evidence="2" id="KW-0732">Signal</keyword>
<evidence type="ECO:0000256" key="1">
    <source>
        <dbReference type="SAM" id="MobiDB-lite"/>
    </source>
</evidence>
<name>A0ABW0HQ96_9BACL</name>
<dbReference type="InterPro" id="IPR006059">
    <property type="entry name" value="SBP"/>
</dbReference>